<evidence type="ECO:0000313" key="7">
    <source>
        <dbReference type="EMBL" id="EEQ29353.1"/>
    </source>
</evidence>
<dbReference type="OMA" id="WQPENRS"/>
<dbReference type="PANTHER" id="PTHR24058">
    <property type="entry name" value="DUAL SPECIFICITY PROTEIN KINASE"/>
    <property type="match status" value="1"/>
</dbReference>
<dbReference type="GO" id="GO:0005524">
    <property type="term" value="F:ATP binding"/>
    <property type="evidence" value="ECO:0007669"/>
    <property type="project" value="UniProtKB-KW"/>
</dbReference>
<dbReference type="GO" id="GO:0004674">
    <property type="term" value="F:protein serine/threonine kinase activity"/>
    <property type="evidence" value="ECO:0007669"/>
    <property type="project" value="UniProtKB-KW"/>
</dbReference>
<keyword evidence="1" id="KW-0723">Serine/threonine-protein kinase</keyword>
<dbReference type="InterPro" id="IPR000719">
    <property type="entry name" value="Prot_kinase_dom"/>
</dbReference>
<dbReference type="GeneID" id="9223175"/>
<name>C5FJ23_ARTOC</name>
<evidence type="ECO:0000313" key="8">
    <source>
        <dbReference type="Proteomes" id="UP000002035"/>
    </source>
</evidence>
<dbReference type="PROSITE" id="PS50011">
    <property type="entry name" value="PROTEIN_KINASE_DOM"/>
    <property type="match status" value="1"/>
</dbReference>
<dbReference type="RefSeq" id="XP_002849238.1">
    <property type="nucleotide sequence ID" value="XM_002849192.1"/>
</dbReference>
<dbReference type="InterPro" id="IPR050494">
    <property type="entry name" value="Ser_Thr_dual-spec_kinase"/>
</dbReference>
<proteinExistence type="predicted"/>
<dbReference type="STRING" id="554155.C5FJ23"/>
<protein>
    <submittedName>
        <fullName evidence="7">Protein kinase domain-containing protein</fullName>
    </submittedName>
</protein>
<dbReference type="VEuPathDB" id="FungiDB:MCYG_02172"/>
<dbReference type="SUPFAM" id="SSF56112">
    <property type="entry name" value="Protein kinase-like (PK-like)"/>
    <property type="match status" value="1"/>
</dbReference>
<evidence type="ECO:0000256" key="2">
    <source>
        <dbReference type="ARBA" id="ARBA00022679"/>
    </source>
</evidence>
<dbReference type="PANTHER" id="PTHR24058:SF28">
    <property type="entry name" value="SERINE_THREONINE-PROTEIN KINASE MINIBRAIN"/>
    <property type="match status" value="1"/>
</dbReference>
<dbReference type="SMART" id="SM00220">
    <property type="entry name" value="S_TKc"/>
    <property type="match status" value="1"/>
</dbReference>
<dbReference type="InterPro" id="IPR011009">
    <property type="entry name" value="Kinase-like_dom_sf"/>
</dbReference>
<evidence type="ECO:0000256" key="5">
    <source>
        <dbReference type="ARBA" id="ARBA00022840"/>
    </source>
</evidence>
<keyword evidence="3" id="KW-0547">Nucleotide-binding</keyword>
<dbReference type="Proteomes" id="UP000002035">
    <property type="component" value="Unassembled WGS sequence"/>
</dbReference>
<sequence length="269" mass="30364">MLQRMKSLAEEDHPGLDFIRLAQDIFAVNGPTDISPQNILMDIGDDTTSLKDVEYQEAQDPSVPIITKDGNGIVSSIVYKSRPTLPEFSGHPILTDFGQMRQFEGCGNSDWWMPDLYRAPEVLLGLPWSFPVDIWSIGVMTLELMEGKNLFDPVDRVNRQYVLPLAMAQYIGYLGLPPREMVEQSPLFSTYFDADGNYIGEAPIPKTSFEEFVTTIPPGKEKDMFLRFIRKALTWDQDARKTSFELITDEWLTLPPEEIQGGIGIFGSS</sequence>
<keyword evidence="4 7" id="KW-0418">Kinase</keyword>
<keyword evidence="2" id="KW-0808">Transferase</keyword>
<evidence type="ECO:0000259" key="6">
    <source>
        <dbReference type="PROSITE" id="PS50011"/>
    </source>
</evidence>
<gene>
    <name evidence="7" type="ORF">MCYG_02172</name>
</gene>
<dbReference type="OrthoDB" id="4172546at2759"/>
<feature type="domain" description="Protein kinase" evidence="6">
    <location>
        <begin position="1"/>
        <end position="252"/>
    </location>
</feature>
<organism evidence="7 8">
    <name type="scientific">Arthroderma otae (strain ATCC MYA-4605 / CBS 113480)</name>
    <name type="common">Microsporum canis</name>
    <dbReference type="NCBI Taxonomy" id="554155"/>
    <lineage>
        <taxon>Eukaryota</taxon>
        <taxon>Fungi</taxon>
        <taxon>Dikarya</taxon>
        <taxon>Ascomycota</taxon>
        <taxon>Pezizomycotina</taxon>
        <taxon>Eurotiomycetes</taxon>
        <taxon>Eurotiomycetidae</taxon>
        <taxon>Onygenales</taxon>
        <taxon>Arthrodermataceae</taxon>
        <taxon>Microsporum</taxon>
    </lineage>
</organism>
<dbReference type="EMBL" id="DS995702">
    <property type="protein sequence ID" value="EEQ29353.1"/>
    <property type="molecule type" value="Genomic_DNA"/>
</dbReference>
<keyword evidence="8" id="KW-1185">Reference proteome</keyword>
<evidence type="ECO:0000256" key="3">
    <source>
        <dbReference type="ARBA" id="ARBA00022741"/>
    </source>
</evidence>
<evidence type="ECO:0000256" key="1">
    <source>
        <dbReference type="ARBA" id="ARBA00022527"/>
    </source>
</evidence>
<evidence type="ECO:0000256" key="4">
    <source>
        <dbReference type="ARBA" id="ARBA00022777"/>
    </source>
</evidence>
<dbReference type="Pfam" id="PF00069">
    <property type="entry name" value="Pkinase"/>
    <property type="match status" value="1"/>
</dbReference>
<reference evidence="8" key="1">
    <citation type="journal article" date="2012" name="MBio">
        <title>Comparative genome analysis of Trichophyton rubrum and related dermatophytes reveals candidate genes involved in infection.</title>
        <authorList>
            <person name="Martinez D.A."/>
            <person name="Oliver B.G."/>
            <person name="Graeser Y."/>
            <person name="Goldberg J.M."/>
            <person name="Li W."/>
            <person name="Martinez-Rossi N.M."/>
            <person name="Monod M."/>
            <person name="Shelest E."/>
            <person name="Barton R.C."/>
            <person name="Birch E."/>
            <person name="Brakhage A.A."/>
            <person name="Chen Z."/>
            <person name="Gurr S.J."/>
            <person name="Heiman D."/>
            <person name="Heitman J."/>
            <person name="Kosti I."/>
            <person name="Rossi A."/>
            <person name="Saif S."/>
            <person name="Samalova M."/>
            <person name="Saunders C.W."/>
            <person name="Shea T."/>
            <person name="Summerbell R.C."/>
            <person name="Xu J."/>
            <person name="Young S."/>
            <person name="Zeng Q."/>
            <person name="Birren B.W."/>
            <person name="Cuomo C.A."/>
            <person name="White T.C."/>
        </authorList>
    </citation>
    <scope>NUCLEOTIDE SEQUENCE [LARGE SCALE GENOMIC DNA]</scope>
    <source>
        <strain evidence="8">ATCC MYA-4605 / CBS 113480</strain>
    </source>
</reference>
<dbReference type="AlphaFoldDB" id="C5FJ23"/>
<keyword evidence="5" id="KW-0067">ATP-binding</keyword>
<accession>C5FJ23</accession>
<dbReference type="HOGENOM" id="CLU_000288_81_11_1"/>
<dbReference type="eggNOG" id="KOG0667">
    <property type="taxonomic scope" value="Eukaryota"/>
</dbReference>
<dbReference type="Gene3D" id="1.10.510.10">
    <property type="entry name" value="Transferase(Phosphotransferase) domain 1"/>
    <property type="match status" value="1"/>
</dbReference>